<gene>
    <name evidence="1" type="ORF">ACFOEI_13815</name>
</gene>
<organism evidence="1 2">
    <name type="scientific">Modicisalibacter luteus</name>
    <dbReference type="NCBI Taxonomy" id="453962"/>
    <lineage>
        <taxon>Bacteria</taxon>
        <taxon>Pseudomonadati</taxon>
        <taxon>Pseudomonadota</taxon>
        <taxon>Gammaproteobacteria</taxon>
        <taxon>Oceanospirillales</taxon>
        <taxon>Halomonadaceae</taxon>
        <taxon>Modicisalibacter</taxon>
    </lineage>
</organism>
<dbReference type="Proteomes" id="UP001595640">
    <property type="component" value="Unassembled WGS sequence"/>
</dbReference>
<accession>A0ABV7M3B3</accession>
<evidence type="ECO:0000313" key="1">
    <source>
        <dbReference type="EMBL" id="MFC3293129.1"/>
    </source>
</evidence>
<comment type="caution">
    <text evidence="1">The sequence shown here is derived from an EMBL/GenBank/DDBJ whole genome shotgun (WGS) entry which is preliminary data.</text>
</comment>
<proteinExistence type="predicted"/>
<keyword evidence="2" id="KW-1185">Reference proteome</keyword>
<protein>
    <submittedName>
        <fullName evidence="1">Uncharacterized protein</fullName>
    </submittedName>
</protein>
<dbReference type="EMBL" id="JBHRUH010000031">
    <property type="protein sequence ID" value="MFC3293129.1"/>
    <property type="molecule type" value="Genomic_DNA"/>
</dbReference>
<reference evidence="2" key="1">
    <citation type="journal article" date="2019" name="Int. J. Syst. Evol. Microbiol.">
        <title>The Global Catalogue of Microorganisms (GCM) 10K type strain sequencing project: providing services to taxonomists for standard genome sequencing and annotation.</title>
        <authorList>
            <consortium name="The Broad Institute Genomics Platform"/>
            <consortium name="The Broad Institute Genome Sequencing Center for Infectious Disease"/>
            <person name="Wu L."/>
            <person name="Ma J."/>
        </authorList>
    </citation>
    <scope>NUCLEOTIDE SEQUENCE [LARGE SCALE GENOMIC DNA]</scope>
    <source>
        <strain evidence="2">KCTC 12847</strain>
    </source>
</reference>
<name>A0ABV7M3B3_9GAMM</name>
<evidence type="ECO:0000313" key="2">
    <source>
        <dbReference type="Proteomes" id="UP001595640"/>
    </source>
</evidence>
<sequence length="84" mass="9676">MNHADHQHAIKELDALITDTRTLMGQFEDTGMNDEMPDDYAKLEMIITQALKEQHRHTQEMLDSVENYRTELCPATPDSFQAPT</sequence>
<dbReference type="RefSeq" id="WP_019018429.1">
    <property type="nucleotide sequence ID" value="NZ_BMXD01000001.1"/>
</dbReference>